<dbReference type="AlphaFoldDB" id="A0A226DNB1"/>
<comment type="caution">
    <text evidence="1">The sequence shown here is derived from an EMBL/GenBank/DDBJ whole genome shotgun (WGS) entry which is preliminary data.</text>
</comment>
<evidence type="ECO:0000313" key="2">
    <source>
        <dbReference type="Proteomes" id="UP000198287"/>
    </source>
</evidence>
<accession>A0A226DNB1</accession>
<dbReference type="Proteomes" id="UP000198287">
    <property type="component" value="Unassembled WGS sequence"/>
</dbReference>
<gene>
    <name evidence="1" type="ORF">Fcan01_19453</name>
</gene>
<name>A0A226DNB1_FOLCA</name>
<sequence length="211" mass="23728">MQRIFGYERLSFRSIPHQAILHPASPSRHPAPRSKLPRSALNLPRHPHKLLPRGCGQSSFCNGVLHLIACRHSCCRQLKLCIVFRNVGAEGEKILKTVKLLHVHDKEGFVVTNMDETYHFIHGGFGDAKITKIPELKTTVRQVRGGKGARRFNGGGDVYHWGTIGGIAILAPKLMHKEEWSFEIDKDFWKVISVGRSFGANFVLTDRGKEC</sequence>
<keyword evidence="2" id="KW-1185">Reference proteome</keyword>
<reference evidence="1 2" key="1">
    <citation type="submission" date="2015-12" db="EMBL/GenBank/DDBJ databases">
        <title>The genome of Folsomia candida.</title>
        <authorList>
            <person name="Faddeeva A."/>
            <person name="Derks M.F."/>
            <person name="Anvar Y."/>
            <person name="Smit S."/>
            <person name="Van Straalen N."/>
            <person name="Roelofs D."/>
        </authorList>
    </citation>
    <scope>NUCLEOTIDE SEQUENCE [LARGE SCALE GENOMIC DNA]</scope>
    <source>
        <strain evidence="1 2">VU population</strain>
        <tissue evidence="1">Whole body</tissue>
    </source>
</reference>
<proteinExistence type="predicted"/>
<evidence type="ECO:0000313" key="1">
    <source>
        <dbReference type="EMBL" id="OXA45716.1"/>
    </source>
</evidence>
<protein>
    <submittedName>
        <fullName evidence="1">Uncharacterized protein</fullName>
    </submittedName>
</protein>
<organism evidence="1 2">
    <name type="scientific">Folsomia candida</name>
    <name type="common">Springtail</name>
    <dbReference type="NCBI Taxonomy" id="158441"/>
    <lineage>
        <taxon>Eukaryota</taxon>
        <taxon>Metazoa</taxon>
        <taxon>Ecdysozoa</taxon>
        <taxon>Arthropoda</taxon>
        <taxon>Hexapoda</taxon>
        <taxon>Collembola</taxon>
        <taxon>Entomobryomorpha</taxon>
        <taxon>Isotomoidea</taxon>
        <taxon>Isotomidae</taxon>
        <taxon>Proisotominae</taxon>
        <taxon>Folsomia</taxon>
    </lineage>
</organism>
<dbReference type="EMBL" id="LNIX01000017">
    <property type="protein sequence ID" value="OXA45716.1"/>
    <property type="molecule type" value="Genomic_DNA"/>
</dbReference>